<evidence type="ECO:0000256" key="1">
    <source>
        <dbReference type="SAM" id="MobiDB-lite"/>
    </source>
</evidence>
<feature type="region of interest" description="Disordered" evidence="1">
    <location>
        <begin position="1"/>
        <end position="29"/>
    </location>
</feature>
<dbReference type="EMBL" id="GBHO01033803">
    <property type="protein sequence ID" value="JAG09801.1"/>
    <property type="molecule type" value="Transcribed_RNA"/>
</dbReference>
<sequence length="114" mass="12660">MHWKGINSAHEELSPHTSAKNNESSDAYSASTLPAAAVTNVARHVEENYNKMLDTVSLPNYRTIKTLLSHAYNTEDGYGKSSDSNTSDIIPGIQVSFELFETVQNRFALTRQNL</sequence>
<evidence type="ECO:0000313" key="2">
    <source>
        <dbReference type="EMBL" id="JAG09801.1"/>
    </source>
</evidence>
<feature type="compositionally biased region" description="Polar residues" evidence="1">
    <location>
        <begin position="15"/>
        <end position="29"/>
    </location>
</feature>
<gene>
    <name evidence="2" type="ORF">CM83_15664</name>
</gene>
<dbReference type="AlphaFoldDB" id="A0A0A9WQU2"/>
<name>A0A0A9WQU2_LYGHE</name>
<accession>A0A0A9WQU2</accession>
<proteinExistence type="predicted"/>
<reference evidence="2" key="2">
    <citation type="submission" date="2014-07" db="EMBL/GenBank/DDBJ databases">
        <authorList>
            <person name="Hull J."/>
        </authorList>
    </citation>
    <scope>NUCLEOTIDE SEQUENCE</scope>
</reference>
<reference evidence="2" key="1">
    <citation type="journal article" date="2014" name="PLoS ONE">
        <title>Transcriptome-Based Identification of ABC Transporters in the Western Tarnished Plant Bug Lygus hesperus.</title>
        <authorList>
            <person name="Hull J.J."/>
            <person name="Chaney K."/>
            <person name="Geib S.M."/>
            <person name="Fabrick J.A."/>
            <person name="Brent C.S."/>
            <person name="Walsh D."/>
            <person name="Lavine L.C."/>
        </authorList>
    </citation>
    <scope>NUCLEOTIDE SEQUENCE</scope>
</reference>
<protein>
    <submittedName>
        <fullName evidence="2">Putative mitochondrial carrier PB17E12.12c</fullName>
    </submittedName>
</protein>
<organism evidence="2">
    <name type="scientific">Lygus hesperus</name>
    <name type="common">Western plant bug</name>
    <dbReference type="NCBI Taxonomy" id="30085"/>
    <lineage>
        <taxon>Eukaryota</taxon>
        <taxon>Metazoa</taxon>
        <taxon>Ecdysozoa</taxon>
        <taxon>Arthropoda</taxon>
        <taxon>Hexapoda</taxon>
        <taxon>Insecta</taxon>
        <taxon>Pterygota</taxon>
        <taxon>Neoptera</taxon>
        <taxon>Paraneoptera</taxon>
        <taxon>Hemiptera</taxon>
        <taxon>Heteroptera</taxon>
        <taxon>Panheteroptera</taxon>
        <taxon>Cimicomorpha</taxon>
        <taxon>Miridae</taxon>
        <taxon>Mirini</taxon>
        <taxon>Lygus</taxon>
    </lineage>
</organism>